<keyword evidence="1" id="KW-1133">Transmembrane helix</keyword>
<dbReference type="EMBL" id="CP022315">
    <property type="protein sequence ID" value="ASK64180.1"/>
    <property type="molecule type" value="Genomic_DNA"/>
</dbReference>
<evidence type="ECO:0000313" key="3">
    <source>
        <dbReference type="Proteomes" id="UP000198312"/>
    </source>
</evidence>
<keyword evidence="3" id="KW-1185">Reference proteome</keyword>
<proteinExistence type="predicted"/>
<reference evidence="2 3" key="1">
    <citation type="submission" date="2017-07" db="EMBL/GenBank/DDBJ databases">
        <title>Virgibacillus sp. LM2416.</title>
        <authorList>
            <person name="Tak E.J."/>
            <person name="Bae J.-W."/>
        </authorList>
    </citation>
    <scope>NUCLEOTIDE SEQUENCE [LARGE SCALE GENOMIC DNA]</scope>
    <source>
        <strain evidence="2 3">LM2416</strain>
    </source>
</reference>
<accession>A0A220U7U9</accession>
<dbReference type="RefSeq" id="WP_089063438.1">
    <property type="nucleotide sequence ID" value="NZ_CP022315.1"/>
</dbReference>
<name>A0A220U7U9_9BACI</name>
<feature type="transmembrane region" description="Helical" evidence="1">
    <location>
        <begin position="7"/>
        <end position="31"/>
    </location>
</feature>
<keyword evidence="1" id="KW-0812">Transmembrane</keyword>
<dbReference type="OrthoDB" id="2428268at2"/>
<evidence type="ECO:0000256" key="1">
    <source>
        <dbReference type="SAM" id="Phobius"/>
    </source>
</evidence>
<organism evidence="2 3">
    <name type="scientific">Virgibacillus phasianinus</name>
    <dbReference type="NCBI Taxonomy" id="2017483"/>
    <lineage>
        <taxon>Bacteria</taxon>
        <taxon>Bacillati</taxon>
        <taxon>Bacillota</taxon>
        <taxon>Bacilli</taxon>
        <taxon>Bacillales</taxon>
        <taxon>Bacillaceae</taxon>
        <taxon>Virgibacillus</taxon>
    </lineage>
</organism>
<dbReference type="KEGG" id="vil:CFK37_19515"/>
<evidence type="ECO:0000313" key="2">
    <source>
        <dbReference type="EMBL" id="ASK64180.1"/>
    </source>
</evidence>
<dbReference type="Proteomes" id="UP000198312">
    <property type="component" value="Chromosome"/>
</dbReference>
<gene>
    <name evidence="2" type="ORF">CFK37_19515</name>
</gene>
<sequence>MGTLLELLRIIVIFGLLGALCWVVIGNIYTINETTETYSWLGALAILVLLFVLYRNKFQFSGWYKGEGRKKLPKKVSVILISISVILIISPFVLSSLLN</sequence>
<dbReference type="AlphaFoldDB" id="A0A220U7U9"/>
<feature type="transmembrane region" description="Helical" evidence="1">
    <location>
        <begin position="76"/>
        <end position="98"/>
    </location>
</feature>
<protein>
    <submittedName>
        <fullName evidence="2">Uncharacterized protein</fullName>
    </submittedName>
</protein>
<feature type="transmembrane region" description="Helical" evidence="1">
    <location>
        <begin position="37"/>
        <end position="55"/>
    </location>
</feature>
<keyword evidence="1" id="KW-0472">Membrane</keyword>